<dbReference type="RefSeq" id="WP_117497798.1">
    <property type="nucleotide sequence ID" value="NZ_JBBMFC010000008.1"/>
</dbReference>
<evidence type="ECO:0000313" key="2">
    <source>
        <dbReference type="Proteomes" id="UP001470288"/>
    </source>
</evidence>
<protein>
    <submittedName>
        <fullName evidence="1">Spore coat associated protein CotJA</fullName>
    </submittedName>
</protein>
<organism evidence="1 2">
    <name type="scientific">Hominiventricola aquisgranensis</name>
    <dbReference type="NCBI Taxonomy" id="3133164"/>
    <lineage>
        <taxon>Bacteria</taxon>
        <taxon>Bacillati</taxon>
        <taxon>Bacillota</taxon>
        <taxon>Clostridia</taxon>
        <taxon>Lachnospirales</taxon>
        <taxon>Lachnospiraceae</taxon>
        <taxon>Hominiventricola</taxon>
    </lineage>
</organism>
<proteinExistence type="predicted"/>
<evidence type="ECO:0000313" key="1">
    <source>
        <dbReference type="EMBL" id="MEQ2578393.1"/>
    </source>
</evidence>
<reference evidence="1 2" key="1">
    <citation type="submission" date="2024-03" db="EMBL/GenBank/DDBJ databases">
        <title>Human intestinal bacterial collection.</title>
        <authorList>
            <person name="Pauvert C."/>
            <person name="Hitch T.C.A."/>
            <person name="Clavel T."/>
        </authorList>
    </citation>
    <scope>NUCLEOTIDE SEQUENCE [LARGE SCALE GENOMIC DNA]</scope>
    <source>
        <strain evidence="1 2">CLA-AA-H78B</strain>
    </source>
</reference>
<sequence length="63" mass="7409">MENYQRYQNGCRPFLQGEEYPVAMAYVPWQYWNAVYDLEKGLAYGTIFPELNKPFLGVRGGLR</sequence>
<keyword evidence="2" id="KW-1185">Reference proteome</keyword>
<dbReference type="InterPro" id="IPR020256">
    <property type="entry name" value="Spore_coat_CotJA"/>
</dbReference>
<dbReference type="Proteomes" id="UP001470288">
    <property type="component" value="Unassembled WGS sequence"/>
</dbReference>
<name>A0ABV1HZN5_9FIRM</name>
<dbReference type="Pfam" id="PF11007">
    <property type="entry name" value="CotJA"/>
    <property type="match status" value="1"/>
</dbReference>
<gene>
    <name evidence="1" type="ORF">WMO62_05975</name>
</gene>
<accession>A0ABV1HZN5</accession>
<comment type="caution">
    <text evidence="1">The sequence shown here is derived from an EMBL/GenBank/DDBJ whole genome shotgun (WGS) entry which is preliminary data.</text>
</comment>
<dbReference type="EMBL" id="JBBMFC010000008">
    <property type="protein sequence ID" value="MEQ2578393.1"/>
    <property type="molecule type" value="Genomic_DNA"/>
</dbReference>